<keyword evidence="15" id="KW-0539">Nucleus</keyword>
<dbReference type="PANTHER" id="PTHR10625:SF14">
    <property type="entry name" value="HISTONE DEACETYLASE 8"/>
    <property type="match status" value="1"/>
</dbReference>
<evidence type="ECO:0000256" key="5">
    <source>
        <dbReference type="ARBA" id="ARBA00006457"/>
    </source>
</evidence>
<keyword evidence="9" id="KW-0678">Repressor</keyword>
<evidence type="ECO:0000256" key="4">
    <source>
        <dbReference type="ARBA" id="ARBA00004496"/>
    </source>
</evidence>
<dbReference type="PANTHER" id="PTHR10625">
    <property type="entry name" value="HISTONE DEACETYLASE HDAC1-RELATED"/>
    <property type="match status" value="1"/>
</dbReference>
<dbReference type="PRINTS" id="PR01271">
    <property type="entry name" value="HISDACETLASE"/>
</dbReference>
<evidence type="ECO:0000256" key="12">
    <source>
        <dbReference type="ARBA" id="ARBA00022853"/>
    </source>
</evidence>
<dbReference type="EC" id="3.5.1.98" evidence="6"/>
<dbReference type="Gene3D" id="3.40.800.20">
    <property type="entry name" value="Histone deacetylase domain"/>
    <property type="match status" value="1"/>
</dbReference>
<evidence type="ECO:0000256" key="7">
    <source>
        <dbReference type="ARBA" id="ARBA00022454"/>
    </source>
</evidence>
<keyword evidence="12" id="KW-0156">Chromatin regulator</keyword>
<dbReference type="SUPFAM" id="SSF52768">
    <property type="entry name" value="Arginase/deacetylase"/>
    <property type="match status" value="1"/>
</dbReference>
<comment type="similarity">
    <text evidence="5">Belongs to the histone deacetylase family. HD type 1 subfamily.</text>
</comment>
<dbReference type="OrthoDB" id="73273at2759"/>
<evidence type="ECO:0000256" key="14">
    <source>
        <dbReference type="ARBA" id="ARBA00023163"/>
    </source>
</evidence>
<dbReference type="GO" id="GO:0141221">
    <property type="term" value="F:histone deacetylase activity, hydrolytic mechanism"/>
    <property type="evidence" value="ECO:0007669"/>
    <property type="project" value="UniProtKB-EC"/>
</dbReference>
<dbReference type="InterPro" id="IPR023801">
    <property type="entry name" value="His_deacetylse_dom"/>
</dbReference>
<dbReference type="InterPro" id="IPR037138">
    <property type="entry name" value="His_deacetylse_dom_sf"/>
</dbReference>
<dbReference type="InterPro" id="IPR023696">
    <property type="entry name" value="Ureohydrolase_dom_sf"/>
</dbReference>
<evidence type="ECO:0000256" key="16">
    <source>
        <dbReference type="ARBA" id="ARBA00040347"/>
    </source>
</evidence>
<comment type="subcellular location">
    <subcellularLocation>
        <location evidence="3">Chromosome</location>
    </subcellularLocation>
    <subcellularLocation>
        <location evidence="4">Cytoplasm</location>
    </subcellularLocation>
    <subcellularLocation>
        <location evidence="2">Nucleus</location>
    </subcellularLocation>
</comment>
<dbReference type="InterPro" id="IPR000286">
    <property type="entry name" value="HDACs"/>
</dbReference>
<evidence type="ECO:0000256" key="8">
    <source>
        <dbReference type="ARBA" id="ARBA00022490"/>
    </source>
</evidence>
<dbReference type="Proteomes" id="UP000717328">
    <property type="component" value="Unassembled WGS sequence"/>
</dbReference>
<dbReference type="GO" id="GO:0031507">
    <property type="term" value="P:heterochromatin formation"/>
    <property type="evidence" value="ECO:0007669"/>
    <property type="project" value="TreeGrafter"/>
</dbReference>
<dbReference type="AlphaFoldDB" id="A0A9P7KGR5"/>
<evidence type="ECO:0000256" key="11">
    <source>
        <dbReference type="ARBA" id="ARBA00022801"/>
    </source>
</evidence>
<evidence type="ECO:0000256" key="2">
    <source>
        <dbReference type="ARBA" id="ARBA00004123"/>
    </source>
</evidence>
<evidence type="ECO:0000256" key="9">
    <source>
        <dbReference type="ARBA" id="ARBA00022491"/>
    </source>
</evidence>
<reference evidence="20" key="2">
    <citation type="submission" date="2021-10" db="EMBL/GenBank/DDBJ databases">
        <title>Phylogenomics reveals ancestral predisposition of the termite-cultivated fungus Termitomyces towards a domesticated lifestyle.</title>
        <authorList>
            <person name="Auxier B."/>
            <person name="Grum-Grzhimaylo A."/>
            <person name="Cardenas M.E."/>
            <person name="Lodge J.D."/>
            <person name="Laessoe T."/>
            <person name="Pedersen O."/>
            <person name="Smith M.E."/>
            <person name="Kuyper T.W."/>
            <person name="Franco-Molano E.A."/>
            <person name="Baroni T.J."/>
            <person name="Aanen D.K."/>
        </authorList>
    </citation>
    <scope>NUCLEOTIDE SEQUENCE</scope>
    <source>
        <strain evidence="20">D49</strain>
    </source>
</reference>
<accession>A0A9P7KGR5</accession>
<dbReference type="GO" id="GO:0005694">
    <property type="term" value="C:chromosome"/>
    <property type="evidence" value="ECO:0007669"/>
    <property type="project" value="UniProtKB-SubCell"/>
</dbReference>
<evidence type="ECO:0000256" key="10">
    <source>
        <dbReference type="ARBA" id="ARBA00022723"/>
    </source>
</evidence>
<comment type="caution">
    <text evidence="20">The sequence shown here is derived from an EMBL/GenBank/DDBJ whole genome shotgun (WGS) entry which is preliminary data.</text>
</comment>
<dbReference type="InterPro" id="IPR003084">
    <property type="entry name" value="HDAC_I/II"/>
</dbReference>
<evidence type="ECO:0000256" key="15">
    <source>
        <dbReference type="ARBA" id="ARBA00023242"/>
    </source>
</evidence>
<sequence length="376" mass="40919">MSNIVAYIVSRELIAASSQLPSNRGRSVAVHALIHALRLSKHPHLLVLRPTPASRTALTAFHTRSYIDAVNSKKASEGDSDSSSDIEDAFGFDSDCPRFPLLASYVELVAGAVLTGAESLIDGRVGVAIAWDGGRHHARKDRAAGFCYVADCVLALMRLKRTKQRIMYIDLDVHYSDGVSDAFREPTRTREPQILTLSIHHAAPGFFPPSPYAALPTPTSDPYSLSLPLHLGFSAATFGRVWRSVRAVRSAYDPAYVVLQCGADALAGDPCGVANWCLSSADPDGMGMLEVVADVLSWERVDALGEKLGERLPSDTPIPDHQQFPIWFILKFVQFDVPPGTMQDTNAEADAGYLQEVEACYDRVVQAINTRRAAGR</sequence>
<name>A0A9P7KGR5_9AGAR</name>
<feature type="domain" description="Histone deacetylase" evidence="19">
    <location>
        <begin position="21"/>
        <end position="275"/>
    </location>
</feature>
<keyword evidence="8" id="KW-0963">Cytoplasm</keyword>
<keyword evidence="13" id="KW-0805">Transcription regulation</keyword>
<evidence type="ECO:0000313" key="21">
    <source>
        <dbReference type="Proteomes" id="UP000717328"/>
    </source>
</evidence>
<protein>
    <recommendedName>
        <fullName evidence="16">Histone deacetylase 8</fullName>
        <ecNumber evidence="6">3.5.1.98</ecNumber>
    </recommendedName>
    <alternativeName>
        <fullName evidence="17">Protein deacetylase HDAC8</fullName>
    </alternativeName>
    <alternativeName>
        <fullName evidence="18">Protein decrotonylase HDAC8</fullName>
    </alternativeName>
</protein>
<evidence type="ECO:0000259" key="19">
    <source>
        <dbReference type="Pfam" id="PF00850"/>
    </source>
</evidence>
<comment type="cofactor">
    <cofactor evidence="1">
        <name>a divalent metal cation</name>
        <dbReference type="ChEBI" id="CHEBI:60240"/>
    </cofactor>
</comment>
<keyword evidence="14" id="KW-0804">Transcription</keyword>
<keyword evidence="21" id="KW-1185">Reference proteome</keyword>
<gene>
    <name evidence="20" type="ORF">H0H81_007329</name>
</gene>
<evidence type="ECO:0000256" key="1">
    <source>
        <dbReference type="ARBA" id="ARBA00001968"/>
    </source>
</evidence>
<dbReference type="EMBL" id="JABCKI010000195">
    <property type="protein sequence ID" value="KAG5651806.1"/>
    <property type="molecule type" value="Genomic_DNA"/>
</dbReference>
<organism evidence="20 21">
    <name type="scientific">Sphagnurus paluster</name>
    <dbReference type="NCBI Taxonomy" id="117069"/>
    <lineage>
        <taxon>Eukaryota</taxon>
        <taxon>Fungi</taxon>
        <taxon>Dikarya</taxon>
        <taxon>Basidiomycota</taxon>
        <taxon>Agaricomycotina</taxon>
        <taxon>Agaricomycetes</taxon>
        <taxon>Agaricomycetidae</taxon>
        <taxon>Agaricales</taxon>
        <taxon>Tricholomatineae</taxon>
        <taxon>Lyophyllaceae</taxon>
        <taxon>Sphagnurus</taxon>
    </lineage>
</organism>
<reference evidence="20" key="1">
    <citation type="submission" date="2021-02" db="EMBL/GenBank/DDBJ databases">
        <authorList>
            <person name="Nieuwenhuis M."/>
            <person name="Van De Peppel L.J.J."/>
        </authorList>
    </citation>
    <scope>NUCLEOTIDE SEQUENCE</scope>
    <source>
        <strain evidence="20">D49</strain>
    </source>
</reference>
<keyword evidence="7" id="KW-0158">Chromosome</keyword>
<dbReference type="Pfam" id="PF00850">
    <property type="entry name" value="Hist_deacetyl"/>
    <property type="match status" value="1"/>
</dbReference>
<evidence type="ECO:0000256" key="17">
    <source>
        <dbReference type="ARBA" id="ARBA00041964"/>
    </source>
</evidence>
<proteinExistence type="inferred from homology"/>
<keyword evidence="11" id="KW-0378">Hydrolase</keyword>
<evidence type="ECO:0000256" key="13">
    <source>
        <dbReference type="ARBA" id="ARBA00023015"/>
    </source>
</evidence>
<dbReference type="PRINTS" id="PR01270">
    <property type="entry name" value="HDASUPER"/>
</dbReference>
<dbReference type="GO" id="GO:0046872">
    <property type="term" value="F:metal ion binding"/>
    <property type="evidence" value="ECO:0007669"/>
    <property type="project" value="UniProtKB-KW"/>
</dbReference>
<evidence type="ECO:0000256" key="3">
    <source>
        <dbReference type="ARBA" id="ARBA00004286"/>
    </source>
</evidence>
<evidence type="ECO:0000256" key="6">
    <source>
        <dbReference type="ARBA" id="ARBA00012111"/>
    </source>
</evidence>
<dbReference type="GO" id="GO:0005634">
    <property type="term" value="C:nucleus"/>
    <property type="evidence" value="ECO:0007669"/>
    <property type="project" value="UniProtKB-SubCell"/>
</dbReference>
<dbReference type="GO" id="GO:0005737">
    <property type="term" value="C:cytoplasm"/>
    <property type="evidence" value="ECO:0007669"/>
    <property type="project" value="UniProtKB-SubCell"/>
</dbReference>
<keyword evidence="10" id="KW-0479">Metal-binding</keyword>
<evidence type="ECO:0000256" key="18">
    <source>
        <dbReference type="ARBA" id="ARBA00042783"/>
    </source>
</evidence>
<evidence type="ECO:0000313" key="20">
    <source>
        <dbReference type="EMBL" id="KAG5651806.1"/>
    </source>
</evidence>